<protein>
    <submittedName>
        <fullName evidence="1">Uncharacterized protein</fullName>
    </submittedName>
</protein>
<evidence type="ECO:0000313" key="1">
    <source>
        <dbReference type="EMBL" id="MDQ0147326.1"/>
    </source>
</evidence>
<sequence>MAIDLVECSNCVTDEHVKLVERLTGTQKKLKCSNCGQEWLRGEPARQKIHLPSLEEIKKRFPKPGDVDPNKLARANELKLEFLRREPEPVPSVAPYWAKYQQVFSGDGLAKADPRDFKDFANSNVGANPGNMSVFNEAWNEMGAEAGAAQVRNAVEYLIRGTSPVDLEDRLTALINDTTSLGMKGFKEALLTKVLCIVYPDRFLTILMYTGAVGKREIARSLWGLELPDPARVDWTIGRLILWSNDLLLALLGEGFRHQQHAAEFLWWAKDKA</sequence>
<comment type="caution">
    <text evidence="1">The sequence shown here is derived from an EMBL/GenBank/DDBJ whole genome shotgun (WGS) entry which is preliminary data.</text>
</comment>
<evidence type="ECO:0000313" key="2">
    <source>
        <dbReference type="Proteomes" id="UP001239267"/>
    </source>
</evidence>
<gene>
    <name evidence="1" type="ORF">J2T23_003236</name>
</gene>
<accession>A0AAJ1SUB5</accession>
<keyword evidence="2" id="KW-1185">Reference proteome</keyword>
<proteinExistence type="predicted"/>
<organism evidence="1 2">
    <name type="scientific">Pseudarthrobacter niigatensis</name>
    <dbReference type="NCBI Taxonomy" id="369935"/>
    <lineage>
        <taxon>Bacteria</taxon>
        <taxon>Bacillati</taxon>
        <taxon>Actinomycetota</taxon>
        <taxon>Actinomycetes</taxon>
        <taxon>Micrococcales</taxon>
        <taxon>Micrococcaceae</taxon>
        <taxon>Pseudarthrobacter</taxon>
    </lineage>
</organism>
<dbReference type="RefSeq" id="WP_307361555.1">
    <property type="nucleotide sequence ID" value="NZ_JAUSTB010000012.1"/>
</dbReference>
<dbReference type="Proteomes" id="UP001239267">
    <property type="component" value="Unassembled WGS sequence"/>
</dbReference>
<dbReference type="EMBL" id="JAUSTB010000012">
    <property type="protein sequence ID" value="MDQ0147326.1"/>
    <property type="molecule type" value="Genomic_DNA"/>
</dbReference>
<dbReference type="AlphaFoldDB" id="A0AAJ1SUB5"/>
<name>A0AAJ1SUB5_9MICC</name>
<reference evidence="1 2" key="1">
    <citation type="submission" date="2023-07" db="EMBL/GenBank/DDBJ databases">
        <title>Sorghum-associated microbial communities from plants grown in Nebraska, USA.</title>
        <authorList>
            <person name="Schachtman D."/>
        </authorList>
    </citation>
    <scope>NUCLEOTIDE SEQUENCE [LARGE SCALE GENOMIC DNA]</scope>
    <source>
        <strain evidence="1 2">DS1001</strain>
    </source>
</reference>